<proteinExistence type="predicted"/>
<dbReference type="PANTHER" id="PTHR37542:SF3">
    <property type="entry name" value="PRION-INHIBITION AND PROPAGATION HELO DOMAIN-CONTAINING PROTEIN"/>
    <property type="match status" value="1"/>
</dbReference>
<name>A0A6A6ZKJ8_9PLEO</name>
<sequence length="526" mass="59659">MDQVDASLEIINLICTTLLFIHNVTNDSLQSASTPATLIEHHTFLDGFADLCFGDVTGILRDARVSKTLVLDVQRSLHSLNKVLAAHREAWRYMSVTSEIKKQQTIRRGTISFDADDEKKKWRDEMKQRSQIWKERAGPAAHSTLFDEEEMNSLVLSCSMWIDRLRHSLSIVLLMNGEPSPHFPTIEQATHLGITRMLERQRRIGLRPSGNYIPLTGRLRRSVGIAQLPTSLMKTIYNDGSEEIDVMVEVRPYNETPAGAVRQLTWYLSASHHQETTFKQVMTQDQYGMLSLRCLGYIDDAGNARSLILYRSPQSHPWASSPPSLHDIIMKGWVGKLGLSQRFRVARTLAASILDIHTSGSRHSNINSRNIAMMPRQLNDPEPLPYLLGWGAEPLPTDELMALEQNLYRHQTQFGRCSSPSTTEQDVYSLGVVLLEIGLWTTMPTVFAKLLETSPRFSAREENAVFKKVSRVVLDLAYGPDVRREMGERYARVVQNCLKWNRRDASESLLEFRKEVVDVLNAGCVL</sequence>
<dbReference type="Proteomes" id="UP000799424">
    <property type="component" value="Unassembled WGS sequence"/>
</dbReference>
<dbReference type="AlphaFoldDB" id="A0A6A6ZKJ8"/>
<protein>
    <recommendedName>
        <fullName evidence="3">Protein kinase domain-containing protein</fullName>
    </recommendedName>
</protein>
<dbReference type="Gene3D" id="1.10.510.10">
    <property type="entry name" value="Transferase(Phosphotransferase) domain 1"/>
    <property type="match status" value="1"/>
</dbReference>
<evidence type="ECO:0000313" key="1">
    <source>
        <dbReference type="EMBL" id="KAF2821622.1"/>
    </source>
</evidence>
<evidence type="ECO:0008006" key="3">
    <source>
        <dbReference type="Google" id="ProtNLM"/>
    </source>
</evidence>
<dbReference type="PANTHER" id="PTHR37542">
    <property type="entry name" value="HELO DOMAIN-CONTAINING PROTEIN-RELATED"/>
    <property type="match status" value="1"/>
</dbReference>
<gene>
    <name evidence="1" type="ORF">CC86DRAFT_410712</name>
</gene>
<reference evidence="1" key="1">
    <citation type="journal article" date="2020" name="Stud. Mycol.">
        <title>101 Dothideomycetes genomes: a test case for predicting lifestyles and emergence of pathogens.</title>
        <authorList>
            <person name="Haridas S."/>
            <person name="Albert R."/>
            <person name="Binder M."/>
            <person name="Bloem J."/>
            <person name="Labutti K."/>
            <person name="Salamov A."/>
            <person name="Andreopoulos B."/>
            <person name="Baker S."/>
            <person name="Barry K."/>
            <person name="Bills G."/>
            <person name="Bluhm B."/>
            <person name="Cannon C."/>
            <person name="Castanera R."/>
            <person name="Culley D."/>
            <person name="Daum C."/>
            <person name="Ezra D."/>
            <person name="Gonzalez J."/>
            <person name="Henrissat B."/>
            <person name="Kuo A."/>
            <person name="Liang C."/>
            <person name="Lipzen A."/>
            <person name="Lutzoni F."/>
            <person name="Magnuson J."/>
            <person name="Mondo S."/>
            <person name="Nolan M."/>
            <person name="Ohm R."/>
            <person name="Pangilinan J."/>
            <person name="Park H.-J."/>
            <person name="Ramirez L."/>
            <person name="Alfaro M."/>
            <person name="Sun H."/>
            <person name="Tritt A."/>
            <person name="Yoshinaga Y."/>
            <person name="Zwiers L.-H."/>
            <person name="Turgeon B."/>
            <person name="Goodwin S."/>
            <person name="Spatafora J."/>
            <person name="Crous P."/>
            <person name="Grigoriev I."/>
        </authorList>
    </citation>
    <scope>NUCLEOTIDE SEQUENCE</scope>
    <source>
        <strain evidence="1">CBS 113818</strain>
    </source>
</reference>
<dbReference type="OrthoDB" id="1911848at2759"/>
<dbReference type="SUPFAM" id="SSF56112">
    <property type="entry name" value="Protein kinase-like (PK-like)"/>
    <property type="match status" value="1"/>
</dbReference>
<keyword evidence="2" id="KW-1185">Reference proteome</keyword>
<dbReference type="EMBL" id="MU006236">
    <property type="protein sequence ID" value="KAF2821622.1"/>
    <property type="molecule type" value="Genomic_DNA"/>
</dbReference>
<evidence type="ECO:0000313" key="2">
    <source>
        <dbReference type="Proteomes" id="UP000799424"/>
    </source>
</evidence>
<accession>A0A6A6ZKJ8</accession>
<dbReference type="InterPro" id="IPR011009">
    <property type="entry name" value="Kinase-like_dom_sf"/>
</dbReference>
<organism evidence="1 2">
    <name type="scientific">Ophiobolus disseminans</name>
    <dbReference type="NCBI Taxonomy" id="1469910"/>
    <lineage>
        <taxon>Eukaryota</taxon>
        <taxon>Fungi</taxon>
        <taxon>Dikarya</taxon>
        <taxon>Ascomycota</taxon>
        <taxon>Pezizomycotina</taxon>
        <taxon>Dothideomycetes</taxon>
        <taxon>Pleosporomycetidae</taxon>
        <taxon>Pleosporales</taxon>
        <taxon>Pleosporineae</taxon>
        <taxon>Phaeosphaeriaceae</taxon>
        <taxon>Ophiobolus</taxon>
    </lineage>
</organism>